<evidence type="ECO:0000313" key="1">
    <source>
        <dbReference type="EMBL" id="QGA66597.1"/>
    </source>
</evidence>
<dbReference type="Pfam" id="PF09684">
    <property type="entry name" value="Tail_P2_I"/>
    <property type="match status" value="1"/>
</dbReference>
<organism evidence="1 2">
    <name type="scientific">Vibrio algicola</name>
    <dbReference type="NCBI Taxonomy" id="2662262"/>
    <lineage>
        <taxon>Bacteria</taxon>
        <taxon>Pseudomonadati</taxon>
        <taxon>Pseudomonadota</taxon>
        <taxon>Gammaproteobacteria</taxon>
        <taxon>Vibrionales</taxon>
        <taxon>Vibrionaceae</taxon>
        <taxon>Vibrio</taxon>
    </lineage>
</organism>
<proteinExistence type="predicted"/>
<dbReference type="Proteomes" id="UP000348942">
    <property type="component" value="Chromosome 2"/>
</dbReference>
<protein>
    <submittedName>
        <fullName evidence="1">Phage tail protein I</fullName>
    </submittedName>
</protein>
<reference evidence="1 2" key="1">
    <citation type="submission" date="2019-10" db="EMBL/GenBank/DDBJ databases">
        <title>Vibrio sp. nov., isolated from Coralline algae surface.</title>
        <authorList>
            <person name="Geng Y."/>
            <person name="Zhang X."/>
        </authorList>
    </citation>
    <scope>NUCLEOTIDE SEQUENCE [LARGE SCALE GENOMIC DNA]</scope>
    <source>
        <strain evidence="1 2">SM1977</strain>
    </source>
</reference>
<accession>A0A5Q0TNG6</accession>
<evidence type="ECO:0000313" key="2">
    <source>
        <dbReference type="Proteomes" id="UP000348942"/>
    </source>
</evidence>
<dbReference type="NCBIfam" id="TIGR01634">
    <property type="entry name" value="tail_P2_I"/>
    <property type="match status" value="1"/>
</dbReference>
<dbReference type="AlphaFoldDB" id="A0A5Q0TNG6"/>
<gene>
    <name evidence="1" type="ORF">GFB47_14380</name>
</gene>
<dbReference type="InterPro" id="IPR006521">
    <property type="entry name" value="Tail_protein_I"/>
</dbReference>
<sequence length="184" mass="21124">MNSLLPPNATSFERSVEQVTKADMSSPIRFLWNYEKCPTELLYVLAITLDVDEWDERWSDEFKRKTLQEAYLVHSRKGTPDAVRRILRNAGYDEIVIQEGLNGGLRDGSIQRNGLTYYGEEMAFAKYIIWLTKTITAEQARQVRRLLDDAAPLHCELVGLNFTEALILRNGTIYRDGTYNRGTA</sequence>
<dbReference type="EMBL" id="CP045700">
    <property type="protein sequence ID" value="QGA66597.1"/>
    <property type="molecule type" value="Genomic_DNA"/>
</dbReference>
<dbReference type="RefSeq" id="WP_153448730.1">
    <property type="nucleotide sequence ID" value="NZ_CP045700.1"/>
</dbReference>
<keyword evidence="2" id="KW-1185">Reference proteome</keyword>
<name>A0A5Q0TNG6_9VIBR</name>